<evidence type="ECO:0000259" key="1">
    <source>
        <dbReference type="Pfam" id="PF00248"/>
    </source>
</evidence>
<proteinExistence type="predicted"/>
<organism evidence="2 3">
    <name type="scientific">Vitrella brassicaformis (strain CCMP3155)</name>
    <dbReference type="NCBI Taxonomy" id="1169540"/>
    <lineage>
        <taxon>Eukaryota</taxon>
        <taxon>Sar</taxon>
        <taxon>Alveolata</taxon>
        <taxon>Colpodellida</taxon>
        <taxon>Vitrellaceae</taxon>
        <taxon>Vitrella</taxon>
    </lineage>
</organism>
<dbReference type="Pfam" id="PF00248">
    <property type="entry name" value="Aldo_ket_red"/>
    <property type="match status" value="1"/>
</dbReference>
<dbReference type="VEuPathDB" id="CryptoDB:Vbra_20971"/>
<reference evidence="2 3" key="1">
    <citation type="submission" date="2014-11" db="EMBL/GenBank/DDBJ databases">
        <authorList>
            <person name="Zhu J."/>
            <person name="Qi W."/>
            <person name="Song R."/>
        </authorList>
    </citation>
    <scope>NUCLEOTIDE SEQUENCE [LARGE SCALE GENOMIC DNA]</scope>
</reference>
<sequence length="452" mass="51618">MTTRRSPDGFVPIGFGCYRVTWRVEEHALALKEAILNGIRLIDNSANYGDGEAEELVGRVLKELEGEGKVTREDVLLVSKFGYIQGQNLKRHDGGLTFPETVDFGPHLKHCIHPEFMRDQLQRSLDRLQTTYLDVYLLHNPEYYLQSEKTDQQSGAKPADVVRARNEMLRRVEQVFEALEEEVQSGGRLQSYGISSNSFSVDESDPTFLPYQDLIERATRASIRAAERLKKAPPPSHSFSTIQLPGNLVETTGLDNAVKWAHHNHLRVLINRPLNAFTSTHAWRLADQPDPAEAYRDNLRELKKYLGELGKGDPQKAIRYREVVREVEGLEQGVWEVGSVFEWEQRMTRHILPSIRRAVGHSGVGELGLLQDSKCLDMLQRFVDTLDQRVRFVLGQRTRSDMASSYQHNIPAEQPMQEYCIRWLLDQPGVSYVLLGARKREYVHSALKACRT</sequence>
<dbReference type="InParanoid" id="A0A0G4EW99"/>
<protein>
    <recommendedName>
        <fullName evidence="1">NADP-dependent oxidoreductase domain-containing protein</fullName>
    </recommendedName>
</protein>
<feature type="domain" description="NADP-dependent oxidoreductase" evidence="1">
    <location>
        <begin position="13"/>
        <end position="198"/>
    </location>
</feature>
<dbReference type="Gene3D" id="3.20.20.100">
    <property type="entry name" value="NADP-dependent oxidoreductase domain"/>
    <property type="match status" value="1"/>
</dbReference>
<dbReference type="PANTHER" id="PTHR43312">
    <property type="entry name" value="D-THREO-ALDOSE 1-DEHYDROGENASE"/>
    <property type="match status" value="1"/>
</dbReference>
<accession>A0A0G4EW99</accession>
<dbReference type="SUPFAM" id="SSF51430">
    <property type="entry name" value="NAD(P)-linked oxidoreductase"/>
    <property type="match status" value="1"/>
</dbReference>
<evidence type="ECO:0000313" key="2">
    <source>
        <dbReference type="EMBL" id="CEM02733.1"/>
    </source>
</evidence>
<dbReference type="EMBL" id="CDMY01000334">
    <property type="protein sequence ID" value="CEM02733.1"/>
    <property type="molecule type" value="Genomic_DNA"/>
</dbReference>
<dbReference type="AlphaFoldDB" id="A0A0G4EW99"/>
<gene>
    <name evidence="2" type="ORF">Vbra_20971</name>
</gene>
<dbReference type="PANTHER" id="PTHR43312:SF1">
    <property type="entry name" value="NADP-DEPENDENT OXIDOREDUCTASE DOMAIN-CONTAINING PROTEIN"/>
    <property type="match status" value="1"/>
</dbReference>
<evidence type="ECO:0000313" key="3">
    <source>
        <dbReference type="Proteomes" id="UP000041254"/>
    </source>
</evidence>
<dbReference type="Proteomes" id="UP000041254">
    <property type="component" value="Unassembled WGS sequence"/>
</dbReference>
<dbReference type="CDD" id="cd19099">
    <property type="entry name" value="AKR_unchar"/>
    <property type="match status" value="1"/>
</dbReference>
<keyword evidence="3" id="KW-1185">Reference proteome</keyword>
<dbReference type="InterPro" id="IPR023210">
    <property type="entry name" value="NADP_OxRdtase_dom"/>
</dbReference>
<dbReference type="InterPro" id="IPR036812">
    <property type="entry name" value="NAD(P)_OxRdtase_dom_sf"/>
</dbReference>
<dbReference type="OrthoDB" id="48988at2759"/>
<name>A0A0G4EW99_VITBC</name>
<dbReference type="OMA" id="KCAAWAK"/>
<dbReference type="InterPro" id="IPR053135">
    <property type="entry name" value="AKR2_Oxidoreductase"/>
</dbReference>
<dbReference type="STRING" id="1169540.A0A0G4EW99"/>